<evidence type="ECO:0000256" key="1">
    <source>
        <dbReference type="ARBA" id="ARBA00004401"/>
    </source>
</evidence>
<dbReference type="STRING" id="1121400.SAMN02746065_10114"/>
<name>A0A1W1YH15_9BACT</name>
<organism evidence="9 10">
    <name type="scientific">Desulfocicer vacuolatum DSM 3385</name>
    <dbReference type="NCBI Taxonomy" id="1121400"/>
    <lineage>
        <taxon>Bacteria</taxon>
        <taxon>Pseudomonadati</taxon>
        <taxon>Thermodesulfobacteriota</taxon>
        <taxon>Desulfobacteria</taxon>
        <taxon>Desulfobacterales</taxon>
        <taxon>Desulfobacteraceae</taxon>
        <taxon>Desulfocicer</taxon>
    </lineage>
</organism>
<dbReference type="Proteomes" id="UP000192418">
    <property type="component" value="Unassembled WGS sequence"/>
</dbReference>
<evidence type="ECO:0000256" key="3">
    <source>
        <dbReference type="ARBA" id="ARBA00022618"/>
    </source>
</evidence>
<proteinExistence type="predicted"/>
<dbReference type="RefSeq" id="WP_084066342.1">
    <property type="nucleotide sequence ID" value="NZ_FWXY01000001.1"/>
</dbReference>
<protein>
    <submittedName>
        <fullName evidence="9">Cell division protein FtsL</fullName>
    </submittedName>
</protein>
<dbReference type="Pfam" id="PF04999">
    <property type="entry name" value="FtsL"/>
    <property type="match status" value="1"/>
</dbReference>
<evidence type="ECO:0000256" key="4">
    <source>
        <dbReference type="ARBA" id="ARBA00022692"/>
    </source>
</evidence>
<feature type="transmembrane region" description="Helical" evidence="8">
    <location>
        <begin position="21"/>
        <end position="38"/>
    </location>
</feature>
<dbReference type="AlphaFoldDB" id="A0A1W1YH15"/>
<sequence>MNTANRKKAVNSQGNTFQGKWIVFIVFFILELLLYTWIRVEQTHTDKRILLATQEQKTALKYRSELLVEQERLSSPERIMTIARDHLNLHTPDPDQIIKMDNTP</sequence>
<keyword evidence="5 8" id="KW-1133">Transmembrane helix</keyword>
<evidence type="ECO:0000256" key="2">
    <source>
        <dbReference type="ARBA" id="ARBA00022475"/>
    </source>
</evidence>
<keyword evidence="10" id="KW-1185">Reference proteome</keyword>
<evidence type="ECO:0000313" key="9">
    <source>
        <dbReference type="EMBL" id="SMC35520.1"/>
    </source>
</evidence>
<dbReference type="EMBL" id="FWXY01000001">
    <property type="protein sequence ID" value="SMC35520.1"/>
    <property type="molecule type" value="Genomic_DNA"/>
</dbReference>
<dbReference type="OrthoDB" id="5420211at2"/>
<comment type="subcellular location">
    <subcellularLocation>
        <location evidence="1">Cell membrane</location>
        <topology evidence="1">Single-pass type II membrane protein</topology>
    </subcellularLocation>
</comment>
<keyword evidence="2" id="KW-1003">Cell membrane</keyword>
<evidence type="ECO:0000256" key="6">
    <source>
        <dbReference type="ARBA" id="ARBA00023136"/>
    </source>
</evidence>
<keyword evidence="4 8" id="KW-0812">Transmembrane</keyword>
<evidence type="ECO:0000256" key="8">
    <source>
        <dbReference type="SAM" id="Phobius"/>
    </source>
</evidence>
<dbReference type="InterPro" id="IPR011922">
    <property type="entry name" value="Cell_div_FtsL"/>
</dbReference>
<keyword evidence="3 9" id="KW-0132">Cell division</keyword>
<accession>A0A1W1YH15</accession>
<evidence type="ECO:0000256" key="7">
    <source>
        <dbReference type="ARBA" id="ARBA00023306"/>
    </source>
</evidence>
<keyword evidence="7" id="KW-0131">Cell cycle</keyword>
<dbReference type="GO" id="GO:0005886">
    <property type="term" value="C:plasma membrane"/>
    <property type="evidence" value="ECO:0007669"/>
    <property type="project" value="UniProtKB-SubCell"/>
</dbReference>
<evidence type="ECO:0000313" key="10">
    <source>
        <dbReference type="Proteomes" id="UP000192418"/>
    </source>
</evidence>
<dbReference type="GO" id="GO:0051301">
    <property type="term" value="P:cell division"/>
    <property type="evidence" value="ECO:0007669"/>
    <property type="project" value="UniProtKB-KW"/>
</dbReference>
<gene>
    <name evidence="9" type="ORF">SAMN02746065_10114</name>
</gene>
<reference evidence="9 10" key="1">
    <citation type="submission" date="2017-04" db="EMBL/GenBank/DDBJ databases">
        <authorList>
            <person name="Afonso C.L."/>
            <person name="Miller P.J."/>
            <person name="Scott M.A."/>
            <person name="Spackman E."/>
            <person name="Goraichik I."/>
            <person name="Dimitrov K.M."/>
            <person name="Suarez D.L."/>
            <person name="Swayne D.E."/>
        </authorList>
    </citation>
    <scope>NUCLEOTIDE SEQUENCE [LARGE SCALE GENOMIC DNA]</scope>
    <source>
        <strain evidence="9 10">DSM 3385</strain>
    </source>
</reference>
<evidence type="ECO:0000256" key="5">
    <source>
        <dbReference type="ARBA" id="ARBA00022989"/>
    </source>
</evidence>
<keyword evidence="6 8" id="KW-0472">Membrane</keyword>